<comment type="caution">
    <text evidence="2">The sequence shown here is derived from an EMBL/GenBank/DDBJ whole genome shotgun (WGS) entry which is preliminary data.</text>
</comment>
<proteinExistence type="predicted"/>
<keyword evidence="1" id="KW-0472">Membrane</keyword>
<evidence type="ECO:0000313" key="3">
    <source>
        <dbReference type="Proteomes" id="UP000799776"/>
    </source>
</evidence>
<organism evidence="2 3">
    <name type="scientific">Saccharata proteae CBS 121410</name>
    <dbReference type="NCBI Taxonomy" id="1314787"/>
    <lineage>
        <taxon>Eukaryota</taxon>
        <taxon>Fungi</taxon>
        <taxon>Dikarya</taxon>
        <taxon>Ascomycota</taxon>
        <taxon>Pezizomycotina</taxon>
        <taxon>Dothideomycetes</taxon>
        <taxon>Dothideomycetes incertae sedis</taxon>
        <taxon>Botryosphaeriales</taxon>
        <taxon>Saccharataceae</taxon>
        <taxon>Saccharata</taxon>
    </lineage>
</organism>
<keyword evidence="3" id="KW-1185">Reference proteome</keyword>
<evidence type="ECO:0000313" key="2">
    <source>
        <dbReference type="EMBL" id="KAF2086311.1"/>
    </source>
</evidence>
<reference evidence="2" key="1">
    <citation type="journal article" date="2020" name="Stud. Mycol.">
        <title>101 Dothideomycetes genomes: a test case for predicting lifestyles and emergence of pathogens.</title>
        <authorList>
            <person name="Haridas S."/>
            <person name="Albert R."/>
            <person name="Binder M."/>
            <person name="Bloem J."/>
            <person name="Labutti K."/>
            <person name="Salamov A."/>
            <person name="Andreopoulos B."/>
            <person name="Baker S."/>
            <person name="Barry K."/>
            <person name="Bills G."/>
            <person name="Bluhm B."/>
            <person name="Cannon C."/>
            <person name="Castanera R."/>
            <person name="Culley D."/>
            <person name="Daum C."/>
            <person name="Ezra D."/>
            <person name="Gonzalez J."/>
            <person name="Henrissat B."/>
            <person name="Kuo A."/>
            <person name="Liang C."/>
            <person name="Lipzen A."/>
            <person name="Lutzoni F."/>
            <person name="Magnuson J."/>
            <person name="Mondo S."/>
            <person name="Nolan M."/>
            <person name="Ohm R."/>
            <person name="Pangilinan J."/>
            <person name="Park H.-J."/>
            <person name="Ramirez L."/>
            <person name="Alfaro M."/>
            <person name="Sun H."/>
            <person name="Tritt A."/>
            <person name="Yoshinaga Y."/>
            <person name="Zwiers L.-H."/>
            <person name="Turgeon B."/>
            <person name="Goodwin S."/>
            <person name="Spatafora J."/>
            <person name="Crous P."/>
            <person name="Grigoriev I."/>
        </authorList>
    </citation>
    <scope>NUCLEOTIDE SEQUENCE</scope>
    <source>
        <strain evidence="2">CBS 121410</strain>
    </source>
</reference>
<dbReference type="OrthoDB" id="3930290at2759"/>
<evidence type="ECO:0008006" key="4">
    <source>
        <dbReference type="Google" id="ProtNLM"/>
    </source>
</evidence>
<feature type="transmembrane region" description="Helical" evidence="1">
    <location>
        <begin position="23"/>
        <end position="46"/>
    </location>
</feature>
<keyword evidence="1" id="KW-1133">Transmembrane helix</keyword>
<dbReference type="EMBL" id="ML978725">
    <property type="protein sequence ID" value="KAF2086311.1"/>
    <property type="molecule type" value="Genomic_DNA"/>
</dbReference>
<dbReference type="Proteomes" id="UP000799776">
    <property type="component" value="Unassembled WGS sequence"/>
</dbReference>
<accession>A0A9P4LXQ0</accession>
<feature type="transmembrane region" description="Helical" evidence="1">
    <location>
        <begin position="92"/>
        <end position="113"/>
    </location>
</feature>
<feature type="transmembrane region" description="Helical" evidence="1">
    <location>
        <begin position="154"/>
        <end position="173"/>
    </location>
</feature>
<name>A0A9P4LXQ0_9PEZI</name>
<protein>
    <recommendedName>
        <fullName evidence="4">MARVEL domain-containing protein</fullName>
    </recommendedName>
</protein>
<dbReference type="AlphaFoldDB" id="A0A9P4LXQ0"/>
<feature type="transmembrane region" description="Helical" evidence="1">
    <location>
        <begin position="58"/>
        <end position="80"/>
    </location>
</feature>
<gene>
    <name evidence="2" type="ORF">K490DRAFT_44421</name>
</gene>
<evidence type="ECO:0000256" key="1">
    <source>
        <dbReference type="SAM" id="Phobius"/>
    </source>
</evidence>
<sequence>MARTVVGEAVVVREKYYWPDVQLNIWTIIMLATAGTILGVFANFIMIQDTFRAGIPWLFPYGVVVGSLTIVFIIVEIILIAQRRLLPGVMMLWSFILLVLFITGIIETAIQLFGSGSNVSGNCNRYVNNDKSTGASVYTLAWLEQNSICASWDAAFAFWIIGAVFLVWMMIMASQVNQNQYD</sequence>
<keyword evidence="1" id="KW-0812">Transmembrane</keyword>